<evidence type="ECO:0000256" key="4">
    <source>
        <dbReference type="SAM" id="Phobius"/>
    </source>
</evidence>
<comment type="catalytic activity">
    <reaction evidence="3">
        <text>2 GTP = 3',3'-c-di-GMP + 2 diphosphate</text>
        <dbReference type="Rhea" id="RHEA:24898"/>
        <dbReference type="ChEBI" id="CHEBI:33019"/>
        <dbReference type="ChEBI" id="CHEBI:37565"/>
        <dbReference type="ChEBI" id="CHEBI:58805"/>
        <dbReference type="EC" id="2.7.7.65"/>
    </reaction>
</comment>
<dbReference type="InterPro" id="IPR000160">
    <property type="entry name" value="GGDEF_dom"/>
</dbReference>
<feature type="transmembrane region" description="Helical" evidence="4">
    <location>
        <begin position="84"/>
        <end position="105"/>
    </location>
</feature>
<evidence type="ECO:0000313" key="6">
    <source>
        <dbReference type="EMBL" id="CAA9312797.1"/>
    </source>
</evidence>
<dbReference type="SUPFAM" id="SSF55073">
    <property type="entry name" value="Nucleotide cyclase"/>
    <property type="match status" value="1"/>
</dbReference>
<keyword evidence="4" id="KW-0812">Transmembrane</keyword>
<keyword evidence="4" id="KW-0472">Membrane</keyword>
<dbReference type="GO" id="GO:0005886">
    <property type="term" value="C:plasma membrane"/>
    <property type="evidence" value="ECO:0007669"/>
    <property type="project" value="TreeGrafter"/>
</dbReference>
<proteinExistence type="predicted"/>
<dbReference type="NCBIfam" id="TIGR00254">
    <property type="entry name" value="GGDEF"/>
    <property type="match status" value="1"/>
</dbReference>
<dbReference type="Gene3D" id="3.30.70.270">
    <property type="match status" value="1"/>
</dbReference>
<dbReference type="EC" id="2.7.7.65" evidence="2"/>
<sequence length="399" mass="44663">MLHLDNPDVLSATGPSRYRRAFERGYRGLRFERPLERDFRRFNDSMNLMRVRWATYLAFALFGAFVVIDLATLPADVARWTAGIRLGLIMPAFAIVLLTSHSFVWRRYLQRSIFVASLITGLGTVAVVGAALLRGYALPYEGLLLVVLFIYLIACLSWWRALIVNITTLIAFVAMEFALQPDPQARLYQIIFMCTANAVGAYGGYFIEYGSRTAFLMQGMLNDLAERDSMTGLYNRRVLNSHLDRTWRQASREGAELAVAMIDVDQFKRYNDRYGHAQGDTALRAVAGVIAQQARRPMDLAARYGGEEFALIWYRMQAEDLPALGEQLREAVEALAVEHAGSSHRVLTVSVGIALMAPAAFQSSADLLRAADNALYQAKQDGRNRVKLLVHPKLSDIVA</sequence>
<dbReference type="PANTHER" id="PTHR45138">
    <property type="entry name" value="REGULATORY COMPONENTS OF SENSORY TRANSDUCTION SYSTEM"/>
    <property type="match status" value="1"/>
</dbReference>
<feature type="transmembrane region" description="Helical" evidence="4">
    <location>
        <begin position="53"/>
        <end position="72"/>
    </location>
</feature>
<feature type="domain" description="GGDEF" evidence="5">
    <location>
        <begin position="255"/>
        <end position="391"/>
    </location>
</feature>
<dbReference type="InterPro" id="IPR043128">
    <property type="entry name" value="Rev_trsase/Diguanyl_cyclase"/>
</dbReference>
<keyword evidence="4" id="KW-1133">Transmembrane helix</keyword>
<dbReference type="Pfam" id="PF00990">
    <property type="entry name" value="GGDEF"/>
    <property type="match status" value="1"/>
</dbReference>
<feature type="transmembrane region" description="Helical" evidence="4">
    <location>
        <begin position="187"/>
        <end position="207"/>
    </location>
</feature>
<dbReference type="GO" id="GO:0052621">
    <property type="term" value="F:diguanylate cyclase activity"/>
    <property type="evidence" value="ECO:0007669"/>
    <property type="project" value="UniProtKB-EC"/>
</dbReference>
<feature type="transmembrane region" description="Helical" evidence="4">
    <location>
        <begin position="112"/>
        <end position="137"/>
    </location>
</feature>
<accession>A0A6J4KRY6</accession>
<protein>
    <recommendedName>
        <fullName evidence="2">diguanylate cyclase</fullName>
        <ecNumber evidence="2">2.7.7.65</ecNumber>
    </recommendedName>
</protein>
<name>A0A6J4KRY6_9GAMM</name>
<evidence type="ECO:0000256" key="2">
    <source>
        <dbReference type="ARBA" id="ARBA00012528"/>
    </source>
</evidence>
<dbReference type="InterPro" id="IPR029787">
    <property type="entry name" value="Nucleotide_cyclase"/>
</dbReference>
<dbReference type="SMART" id="SM00267">
    <property type="entry name" value="GGDEF"/>
    <property type="match status" value="1"/>
</dbReference>
<feature type="transmembrane region" description="Helical" evidence="4">
    <location>
        <begin position="143"/>
        <end position="175"/>
    </location>
</feature>
<evidence type="ECO:0000256" key="1">
    <source>
        <dbReference type="ARBA" id="ARBA00001946"/>
    </source>
</evidence>
<dbReference type="GO" id="GO:0043709">
    <property type="term" value="P:cell adhesion involved in single-species biofilm formation"/>
    <property type="evidence" value="ECO:0007669"/>
    <property type="project" value="TreeGrafter"/>
</dbReference>
<dbReference type="FunFam" id="3.30.70.270:FF:000001">
    <property type="entry name" value="Diguanylate cyclase domain protein"/>
    <property type="match status" value="1"/>
</dbReference>
<evidence type="ECO:0000259" key="5">
    <source>
        <dbReference type="PROSITE" id="PS50887"/>
    </source>
</evidence>
<dbReference type="AlphaFoldDB" id="A0A6J4KRY6"/>
<gene>
    <name evidence="6" type="ORF">AVDCRST_MAG71-862</name>
</gene>
<reference evidence="6" key="1">
    <citation type="submission" date="2020-02" db="EMBL/GenBank/DDBJ databases">
        <authorList>
            <person name="Meier V. D."/>
        </authorList>
    </citation>
    <scope>NUCLEOTIDE SEQUENCE</scope>
    <source>
        <strain evidence="6">AVDCRST_MAG71</strain>
    </source>
</reference>
<comment type="cofactor">
    <cofactor evidence="1">
        <name>Mg(2+)</name>
        <dbReference type="ChEBI" id="CHEBI:18420"/>
    </cofactor>
</comment>
<dbReference type="GO" id="GO:1902201">
    <property type="term" value="P:negative regulation of bacterial-type flagellum-dependent cell motility"/>
    <property type="evidence" value="ECO:0007669"/>
    <property type="project" value="TreeGrafter"/>
</dbReference>
<evidence type="ECO:0000256" key="3">
    <source>
        <dbReference type="ARBA" id="ARBA00034247"/>
    </source>
</evidence>
<dbReference type="CDD" id="cd01949">
    <property type="entry name" value="GGDEF"/>
    <property type="match status" value="1"/>
</dbReference>
<dbReference type="InterPro" id="IPR050469">
    <property type="entry name" value="Diguanylate_Cyclase"/>
</dbReference>
<organism evidence="6">
    <name type="scientific">uncultured Lysobacter sp</name>
    <dbReference type="NCBI Taxonomy" id="271060"/>
    <lineage>
        <taxon>Bacteria</taxon>
        <taxon>Pseudomonadati</taxon>
        <taxon>Pseudomonadota</taxon>
        <taxon>Gammaproteobacteria</taxon>
        <taxon>Lysobacterales</taxon>
        <taxon>Lysobacteraceae</taxon>
        <taxon>Lysobacter</taxon>
        <taxon>environmental samples</taxon>
    </lineage>
</organism>
<dbReference type="EMBL" id="CADCUA010000231">
    <property type="protein sequence ID" value="CAA9312797.1"/>
    <property type="molecule type" value="Genomic_DNA"/>
</dbReference>
<dbReference type="PROSITE" id="PS50887">
    <property type="entry name" value="GGDEF"/>
    <property type="match status" value="1"/>
</dbReference>
<dbReference type="PANTHER" id="PTHR45138:SF9">
    <property type="entry name" value="DIGUANYLATE CYCLASE DGCM-RELATED"/>
    <property type="match status" value="1"/>
</dbReference>